<name>A0A418V4I4_9DEIO</name>
<dbReference type="InterPro" id="IPR035930">
    <property type="entry name" value="FomD-like_sf"/>
</dbReference>
<dbReference type="AlphaFoldDB" id="A0A418V4I4"/>
<protein>
    <submittedName>
        <fullName evidence="3">DUF402 domain-containing protein</fullName>
    </submittedName>
</protein>
<organism evidence="3 4">
    <name type="scientific">Deinococcus cavernae</name>
    <dbReference type="NCBI Taxonomy" id="2320857"/>
    <lineage>
        <taxon>Bacteria</taxon>
        <taxon>Thermotogati</taxon>
        <taxon>Deinococcota</taxon>
        <taxon>Deinococci</taxon>
        <taxon>Deinococcales</taxon>
        <taxon>Deinococcaceae</taxon>
        <taxon>Deinococcus</taxon>
    </lineage>
</organism>
<dbReference type="Proteomes" id="UP000286287">
    <property type="component" value="Unassembled WGS sequence"/>
</dbReference>
<feature type="region of interest" description="Disordered" evidence="1">
    <location>
        <begin position="1"/>
        <end position="38"/>
    </location>
</feature>
<reference evidence="3 4" key="1">
    <citation type="submission" date="2018-09" db="EMBL/GenBank/DDBJ databases">
        <authorList>
            <person name="Zhu H."/>
        </authorList>
    </citation>
    <scope>NUCLEOTIDE SEQUENCE [LARGE SCALE GENOMIC DNA]</scope>
    <source>
        <strain evidence="3 4">K2S05-167</strain>
    </source>
</reference>
<gene>
    <name evidence="3" type="ORF">D3875_04945</name>
</gene>
<keyword evidence="4" id="KW-1185">Reference proteome</keyword>
<evidence type="ECO:0000256" key="1">
    <source>
        <dbReference type="SAM" id="MobiDB-lite"/>
    </source>
</evidence>
<dbReference type="Gene3D" id="2.40.380.10">
    <property type="entry name" value="FomD-like"/>
    <property type="match status" value="1"/>
</dbReference>
<proteinExistence type="predicted"/>
<dbReference type="Pfam" id="PF04167">
    <property type="entry name" value="DUF402"/>
    <property type="match status" value="1"/>
</dbReference>
<feature type="compositionally biased region" description="Basic and acidic residues" evidence="1">
    <location>
        <begin position="17"/>
        <end position="26"/>
    </location>
</feature>
<dbReference type="OrthoDB" id="3821551at2"/>
<dbReference type="EMBL" id="QYUJ01000014">
    <property type="protein sequence ID" value="RJF71026.1"/>
    <property type="molecule type" value="Genomic_DNA"/>
</dbReference>
<sequence>MTVAFPPKAPPVTPHPVKTERHDTRNRTHHTNTGVRPVHTYRPEPHGLFVSRPFQGHPRIRHWQAHLLPTHNLVVCHYDFHHQREHDYYLDVALISVQDDLWTVRDLYLDVVLREGHSAVIVDTDELIAGHAAGFITHTELHLALEVAHHTLSALSAAQFNLHTWATSQGVQLDWDAPHGEGAPPSPAHA</sequence>
<evidence type="ECO:0000259" key="2">
    <source>
        <dbReference type="Pfam" id="PF04167"/>
    </source>
</evidence>
<evidence type="ECO:0000313" key="3">
    <source>
        <dbReference type="EMBL" id="RJF71026.1"/>
    </source>
</evidence>
<dbReference type="RefSeq" id="WP_119761727.1">
    <property type="nucleotide sequence ID" value="NZ_QYUJ01000014.1"/>
</dbReference>
<dbReference type="InterPro" id="IPR007295">
    <property type="entry name" value="DUF402"/>
</dbReference>
<evidence type="ECO:0000313" key="4">
    <source>
        <dbReference type="Proteomes" id="UP000286287"/>
    </source>
</evidence>
<accession>A0A418V4I4</accession>
<feature type="domain" description="DUF402" evidence="2">
    <location>
        <begin position="29"/>
        <end position="159"/>
    </location>
</feature>
<comment type="caution">
    <text evidence="3">The sequence shown here is derived from an EMBL/GenBank/DDBJ whole genome shotgun (WGS) entry which is preliminary data.</text>
</comment>
<dbReference type="SUPFAM" id="SSF159234">
    <property type="entry name" value="FomD-like"/>
    <property type="match status" value="1"/>
</dbReference>